<protein>
    <submittedName>
        <fullName evidence="8">Spore germination protein GerLB</fullName>
    </submittedName>
</protein>
<evidence type="ECO:0000256" key="4">
    <source>
        <dbReference type="ARBA" id="ARBA00022544"/>
    </source>
</evidence>
<sequence length="370" mass="40785">MFPNNDRITIYQMTNIIILALIGIGILTLPRDLVEAVGTDGWLILIGGGILTMAIAFLHGYIVKSFPRKSFFEIIALTLTKPIAYLLTGFFILYLIGSNGFLLRIFVEVVKTLLLRRTPLEVTILAMLVPIAYLARKGIEPLARLTNIIFPTSVVFVIILFVLTLGQADPSNLRPFFQASPSELFGALDIVLFSFLGYELLLVFGIALNKPQEATKIGPVSILVVLIIYLGLNAAILSNFGVAQTKHLIWPTISVFKTIQLPGAFIENVEVIVMAVWVFTIFMTLAPFHLATTMLMADMGATKEHSYLALPALPFVYAVAMYSSSISDVYYHLGVFTDYTAYIAIIGTPVAILIGMVIRKLLKKNGKESM</sequence>
<keyword evidence="5" id="KW-0812">Transmembrane</keyword>
<proteinExistence type="inferred from homology"/>
<keyword evidence="4" id="KW-0309">Germination</keyword>
<dbReference type="Proteomes" id="UP000035704">
    <property type="component" value="Chromosome"/>
</dbReference>
<dbReference type="EMBL" id="CP009687">
    <property type="protein sequence ID" value="AKL97129.1"/>
    <property type="molecule type" value="Genomic_DNA"/>
</dbReference>
<evidence type="ECO:0000313" key="8">
    <source>
        <dbReference type="EMBL" id="AKL97129.1"/>
    </source>
</evidence>
<dbReference type="Pfam" id="PF03845">
    <property type="entry name" value="Spore_permease"/>
    <property type="match status" value="1"/>
</dbReference>
<evidence type="ECO:0000256" key="2">
    <source>
        <dbReference type="ARBA" id="ARBA00007998"/>
    </source>
</evidence>
<keyword evidence="7" id="KW-0472">Membrane</keyword>
<dbReference type="STRING" id="84022.CACET_c37010"/>
<dbReference type="NCBIfam" id="TIGR00912">
    <property type="entry name" value="2A0309"/>
    <property type="match status" value="1"/>
</dbReference>
<dbReference type="Gene3D" id="1.20.1740.10">
    <property type="entry name" value="Amino acid/polyamine transporter I"/>
    <property type="match status" value="1"/>
</dbReference>
<dbReference type="PANTHER" id="PTHR34975:SF2">
    <property type="entry name" value="SPORE GERMINATION PROTEIN A2"/>
    <property type="match status" value="1"/>
</dbReference>
<dbReference type="PATRIC" id="fig|84022.5.peg.3388"/>
<dbReference type="AlphaFoldDB" id="A0A0D8I856"/>
<keyword evidence="3" id="KW-0813">Transport</keyword>
<evidence type="ECO:0000313" key="9">
    <source>
        <dbReference type="Proteomes" id="UP000035704"/>
    </source>
</evidence>
<reference evidence="8 9" key="1">
    <citation type="submission" date="2014-10" db="EMBL/GenBank/DDBJ databases">
        <title>Genome sequence of Clostridium aceticum DSM 1496.</title>
        <authorList>
            <person name="Poehlein A."/>
            <person name="Schiel-Bengelsdorf B."/>
            <person name="Gottschalk G."/>
            <person name="Duerre P."/>
            <person name="Daniel R."/>
        </authorList>
    </citation>
    <scope>NUCLEOTIDE SEQUENCE [LARGE SCALE GENOMIC DNA]</scope>
    <source>
        <strain evidence="8 9">DSM 1496</strain>
    </source>
</reference>
<comment type="subcellular location">
    <subcellularLocation>
        <location evidence="1">Membrane</location>
        <topology evidence="1">Multi-pass membrane protein</topology>
    </subcellularLocation>
</comment>
<keyword evidence="6" id="KW-1133">Transmembrane helix</keyword>
<dbReference type="InterPro" id="IPR004761">
    <property type="entry name" value="Spore_GerAB"/>
</dbReference>
<evidence type="ECO:0000256" key="7">
    <source>
        <dbReference type="ARBA" id="ARBA00023136"/>
    </source>
</evidence>
<dbReference type="OrthoDB" id="2716906at2"/>
<gene>
    <name evidence="8" type="primary">gerLB1</name>
    <name evidence="8" type="ORF">CACET_c37010</name>
</gene>
<comment type="similarity">
    <text evidence="2">Belongs to the amino acid-polyamine-organocation (APC) superfamily. Spore germination protein (SGP) (TC 2.A.3.9) family.</text>
</comment>
<evidence type="ECO:0000256" key="5">
    <source>
        <dbReference type="ARBA" id="ARBA00022692"/>
    </source>
</evidence>
<dbReference type="KEGG" id="cace:CACET_c37010"/>
<dbReference type="GO" id="GO:0016020">
    <property type="term" value="C:membrane"/>
    <property type="evidence" value="ECO:0007669"/>
    <property type="project" value="UniProtKB-SubCell"/>
</dbReference>
<name>A0A0D8I856_9CLOT</name>
<dbReference type="PANTHER" id="PTHR34975">
    <property type="entry name" value="SPORE GERMINATION PROTEIN A2"/>
    <property type="match status" value="1"/>
</dbReference>
<evidence type="ECO:0000256" key="3">
    <source>
        <dbReference type="ARBA" id="ARBA00022448"/>
    </source>
</evidence>
<organism evidence="8 9">
    <name type="scientific">Clostridium aceticum</name>
    <dbReference type="NCBI Taxonomy" id="84022"/>
    <lineage>
        <taxon>Bacteria</taxon>
        <taxon>Bacillati</taxon>
        <taxon>Bacillota</taxon>
        <taxon>Clostridia</taxon>
        <taxon>Eubacteriales</taxon>
        <taxon>Clostridiaceae</taxon>
        <taxon>Clostridium</taxon>
    </lineage>
</organism>
<dbReference type="GO" id="GO:0009847">
    <property type="term" value="P:spore germination"/>
    <property type="evidence" value="ECO:0007669"/>
    <property type="project" value="InterPro"/>
</dbReference>
<evidence type="ECO:0000256" key="1">
    <source>
        <dbReference type="ARBA" id="ARBA00004141"/>
    </source>
</evidence>
<dbReference type="RefSeq" id="WP_044826560.1">
    <property type="nucleotide sequence ID" value="NZ_CP009687.1"/>
</dbReference>
<accession>A0A0D8I856</accession>
<evidence type="ECO:0000256" key="6">
    <source>
        <dbReference type="ARBA" id="ARBA00022989"/>
    </source>
</evidence>
<keyword evidence="9" id="KW-1185">Reference proteome</keyword>